<dbReference type="EMBL" id="BART01012260">
    <property type="protein sequence ID" value="GAG78832.1"/>
    <property type="molecule type" value="Genomic_DNA"/>
</dbReference>
<gene>
    <name evidence="2" type="ORF">S01H4_25690</name>
</gene>
<proteinExistence type="predicted"/>
<dbReference type="AlphaFoldDB" id="X1BC71"/>
<feature type="region of interest" description="Disordered" evidence="1">
    <location>
        <begin position="37"/>
        <end position="57"/>
    </location>
</feature>
<accession>X1BC71</accession>
<protein>
    <submittedName>
        <fullName evidence="2">Uncharacterized protein</fullName>
    </submittedName>
</protein>
<comment type="caution">
    <text evidence="2">The sequence shown here is derived from an EMBL/GenBank/DDBJ whole genome shotgun (WGS) entry which is preliminary data.</text>
</comment>
<evidence type="ECO:0000313" key="2">
    <source>
        <dbReference type="EMBL" id="GAG78832.1"/>
    </source>
</evidence>
<name>X1BC71_9ZZZZ</name>
<sequence length="84" mass="9355">KKESNKITAIHKKLDYLDEACKKNLNLSSAIRAKLLSSDPKEAEEAEKTPKEGGQLNNIRDQLQDLLNLVNCANAHLVSVNKEI</sequence>
<feature type="non-terminal residue" evidence="2">
    <location>
        <position position="1"/>
    </location>
</feature>
<feature type="compositionally biased region" description="Basic and acidic residues" evidence="1">
    <location>
        <begin position="39"/>
        <end position="51"/>
    </location>
</feature>
<evidence type="ECO:0000256" key="1">
    <source>
        <dbReference type="SAM" id="MobiDB-lite"/>
    </source>
</evidence>
<organism evidence="2">
    <name type="scientific">marine sediment metagenome</name>
    <dbReference type="NCBI Taxonomy" id="412755"/>
    <lineage>
        <taxon>unclassified sequences</taxon>
        <taxon>metagenomes</taxon>
        <taxon>ecological metagenomes</taxon>
    </lineage>
</organism>
<reference evidence="2" key="1">
    <citation type="journal article" date="2014" name="Front. Microbiol.">
        <title>High frequency of phylogenetically diverse reductive dehalogenase-homologous genes in deep subseafloor sedimentary metagenomes.</title>
        <authorList>
            <person name="Kawai M."/>
            <person name="Futagami T."/>
            <person name="Toyoda A."/>
            <person name="Takaki Y."/>
            <person name="Nishi S."/>
            <person name="Hori S."/>
            <person name="Arai W."/>
            <person name="Tsubouchi T."/>
            <person name="Morono Y."/>
            <person name="Uchiyama I."/>
            <person name="Ito T."/>
            <person name="Fujiyama A."/>
            <person name="Inagaki F."/>
            <person name="Takami H."/>
        </authorList>
    </citation>
    <scope>NUCLEOTIDE SEQUENCE</scope>
    <source>
        <strain evidence="2">Expedition CK06-06</strain>
    </source>
</reference>